<evidence type="ECO:0000313" key="7">
    <source>
        <dbReference type="EMBL" id="KAK3871777.1"/>
    </source>
</evidence>
<accession>A0AAE1KFS3</accession>
<dbReference type="Gene3D" id="2.60.120.330">
    <property type="entry name" value="B-lactam Antibiotic, Isopenicillin N Synthase, Chain"/>
    <property type="match status" value="1"/>
</dbReference>
<protein>
    <recommendedName>
        <fullName evidence="6">Fe2OG dioxygenase domain-containing protein</fullName>
    </recommendedName>
</protein>
<dbReference type="InterPro" id="IPR044861">
    <property type="entry name" value="IPNS-like_FE2OG_OXY"/>
</dbReference>
<keyword evidence="8" id="KW-1185">Reference proteome</keyword>
<feature type="domain" description="Fe2OG dioxygenase" evidence="6">
    <location>
        <begin position="181"/>
        <end position="289"/>
    </location>
</feature>
<dbReference type="SUPFAM" id="SSF51197">
    <property type="entry name" value="Clavaminate synthase-like"/>
    <property type="match status" value="1"/>
</dbReference>
<evidence type="ECO:0000256" key="1">
    <source>
        <dbReference type="ARBA" id="ARBA00008056"/>
    </source>
</evidence>
<comment type="caution">
    <text evidence="7">The sequence shown here is derived from an EMBL/GenBank/DDBJ whole genome shotgun (WGS) entry which is preliminary data.</text>
</comment>
<reference evidence="7" key="1">
    <citation type="submission" date="2023-10" db="EMBL/GenBank/DDBJ databases">
        <title>Genome assemblies of two species of porcelain crab, Petrolisthes cinctipes and Petrolisthes manimaculis (Anomura: Porcellanidae).</title>
        <authorList>
            <person name="Angst P."/>
        </authorList>
    </citation>
    <scope>NUCLEOTIDE SEQUENCE</scope>
    <source>
        <strain evidence="7">PB745_01</strain>
        <tissue evidence="7">Gill</tissue>
    </source>
</reference>
<name>A0AAE1KFS3_PETCI</name>
<dbReference type="PANTHER" id="PTHR10209">
    <property type="entry name" value="OXIDOREDUCTASE, 2OG-FE II OXYGENASE FAMILY PROTEIN"/>
    <property type="match status" value="1"/>
</dbReference>
<sequence length="345" mass="38830">MEGGEVRELPVIDIRLAKGSTRPALVKQLKDALTTVGFIYLAGVDGFDEVELLRLTRWFFSLPMESRMKISKKCFNSNCDFEYRGYFPVIPGAISHKEGFEIGAVQDQPQNPPNCIAAKFLNEPNQWPTDPFGDTAFNEYFKTWMETYHHNMTEASLELLRLISEGFDAPSEFFTSLFTPTHLSTLRLIRYPPRHDPPESARDGDYVIQTAEHKDSVMITLLATFKEYPGLQVRWTDDSLMDVPHRPGHLVVNIGSLLAAISGGTLKATSHRIVDVCGERFSVPYFLEPRYDANINQCLPGGTPALCDDPGHKVYYGPWVFEKITKFAEYKDLITRVGNGGVAVV</sequence>
<keyword evidence="2 5" id="KW-0479">Metal-binding</keyword>
<dbReference type="InterPro" id="IPR026992">
    <property type="entry name" value="DIOX_N"/>
</dbReference>
<proteinExistence type="inferred from homology"/>
<evidence type="ECO:0000313" key="8">
    <source>
        <dbReference type="Proteomes" id="UP001286313"/>
    </source>
</evidence>
<dbReference type="GO" id="GO:0016491">
    <property type="term" value="F:oxidoreductase activity"/>
    <property type="evidence" value="ECO:0007669"/>
    <property type="project" value="UniProtKB-KW"/>
</dbReference>
<keyword evidence="3 5" id="KW-0560">Oxidoreductase</keyword>
<dbReference type="InterPro" id="IPR027443">
    <property type="entry name" value="IPNS-like_sf"/>
</dbReference>
<dbReference type="PROSITE" id="PS51471">
    <property type="entry name" value="FE2OG_OXY"/>
    <property type="match status" value="1"/>
</dbReference>
<dbReference type="Pfam" id="PF03171">
    <property type="entry name" value="2OG-FeII_Oxy"/>
    <property type="match status" value="1"/>
</dbReference>
<keyword evidence="4 5" id="KW-0408">Iron</keyword>
<dbReference type="InterPro" id="IPR005123">
    <property type="entry name" value="Oxoglu/Fe-dep_dioxygenase_dom"/>
</dbReference>
<dbReference type="AlphaFoldDB" id="A0AAE1KFS3"/>
<organism evidence="7 8">
    <name type="scientific">Petrolisthes cinctipes</name>
    <name type="common">Flat porcelain crab</name>
    <dbReference type="NCBI Taxonomy" id="88211"/>
    <lineage>
        <taxon>Eukaryota</taxon>
        <taxon>Metazoa</taxon>
        <taxon>Ecdysozoa</taxon>
        <taxon>Arthropoda</taxon>
        <taxon>Crustacea</taxon>
        <taxon>Multicrustacea</taxon>
        <taxon>Malacostraca</taxon>
        <taxon>Eumalacostraca</taxon>
        <taxon>Eucarida</taxon>
        <taxon>Decapoda</taxon>
        <taxon>Pleocyemata</taxon>
        <taxon>Anomura</taxon>
        <taxon>Galatheoidea</taxon>
        <taxon>Porcellanidae</taxon>
        <taxon>Petrolisthes</taxon>
    </lineage>
</organism>
<dbReference type="GO" id="GO:0046872">
    <property type="term" value="F:metal ion binding"/>
    <property type="evidence" value="ECO:0007669"/>
    <property type="project" value="UniProtKB-KW"/>
</dbReference>
<evidence type="ECO:0000256" key="2">
    <source>
        <dbReference type="ARBA" id="ARBA00022723"/>
    </source>
</evidence>
<dbReference type="Pfam" id="PF14226">
    <property type="entry name" value="DIOX_N"/>
    <property type="match status" value="1"/>
</dbReference>
<comment type="similarity">
    <text evidence="1 5">Belongs to the iron/ascorbate-dependent oxidoreductase family.</text>
</comment>
<evidence type="ECO:0000256" key="5">
    <source>
        <dbReference type="RuleBase" id="RU003682"/>
    </source>
</evidence>
<dbReference type="EMBL" id="JAWQEG010002469">
    <property type="protein sequence ID" value="KAK3871777.1"/>
    <property type="molecule type" value="Genomic_DNA"/>
</dbReference>
<evidence type="ECO:0000259" key="6">
    <source>
        <dbReference type="PROSITE" id="PS51471"/>
    </source>
</evidence>
<evidence type="ECO:0000256" key="3">
    <source>
        <dbReference type="ARBA" id="ARBA00023002"/>
    </source>
</evidence>
<dbReference type="Proteomes" id="UP001286313">
    <property type="component" value="Unassembled WGS sequence"/>
</dbReference>
<dbReference type="PANTHER" id="PTHR10209:SF881">
    <property type="entry name" value="FI07970P-RELATED"/>
    <property type="match status" value="1"/>
</dbReference>
<gene>
    <name evidence="7" type="ORF">Pcinc_023102</name>
</gene>
<evidence type="ECO:0000256" key="4">
    <source>
        <dbReference type="ARBA" id="ARBA00023004"/>
    </source>
</evidence>